<dbReference type="EMBL" id="JAGFMF010011799">
    <property type="protein sequence ID" value="KAG8512321.1"/>
    <property type="molecule type" value="Genomic_DNA"/>
</dbReference>
<accession>A0A8J5ZZA7</accession>
<feature type="non-terminal residue" evidence="1">
    <location>
        <position position="1"/>
    </location>
</feature>
<dbReference type="Proteomes" id="UP000700334">
    <property type="component" value="Unassembled WGS sequence"/>
</dbReference>
<evidence type="ECO:0000313" key="2">
    <source>
        <dbReference type="Proteomes" id="UP000700334"/>
    </source>
</evidence>
<sequence>SGICLTVKKIFVGDIKEDIEEGLKKKIFVGEAYQNKTWLILHPAKEVKIFLETSVVVMEVVLVGMATLVVEESSEVEVALVVAMDTVDVVMVVVDVVAVGIAVMDLVKMEAILDMFEATVTEINIQISDL</sequence>
<reference evidence="1" key="1">
    <citation type="journal article" date="2021" name="Evol. Appl.">
        <title>The genome of the Pyrenean desman and the effects of bottlenecks and inbreeding on the genomic landscape of an endangered species.</title>
        <authorList>
            <person name="Escoda L."/>
            <person name="Castresana J."/>
        </authorList>
    </citation>
    <scope>NUCLEOTIDE SEQUENCE</scope>
    <source>
        <strain evidence="1">IBE-C5619</strain>
    </source>
</reference>
<evidence type="ECO:0000313" key="1">
    <source>
        <dbReference type="EMBL" id="KAG8512321.1"/>
    </source>
</evidence>
<keyword evidence="2" id="KW-1185">Reference proteome</keyword>
<proteinExistence type="predicted"/>
<comment type="caution">
    <text evidence="1">The sequence shown here is derived from an EMBL/GenBank/DDBJ whole genome shotgun (WGS) entry which is preliminary data.</text>
</comment>
<gene>
    <name evidence="1" type="ORF">J0S82_008879</name>
</gene>
<organism evidence="1 2">
    <name type="scientific">Galemys pyrenaicus</name>
    <name type="common">Iberian desman</name>
    <name type="synonym">Pyrenean desman</name>
    <dbReference type="NCBI Taxonomy" id="202257"/>
    <lineage>
        <taxon>Eukaryota</taxon>
        <taxon>Metazoa</taxon>
        <taxon>Chordata</taxon>
        <taxon>Craniata</taxon>
        <taxon>Vertebrata</taxon>
        <taxon>Euteleostomi</taxon>
        <taxon>Mammalia</taxon>
        <taxon>Eutheria</taxon>
        <taxon>Laurasiatheria</taxon>
        <taxon>Eulipotyphla</taxon>
        <taxon>Talpidae</taxon>
        <taxon>Galemys</taxon>
    </lineage>
</organism>
<name>A0A8J5ZZA7_GALPY</name>
<dbReference type="AlphaFoldDB" id="A0A8J5ZZA7"/>
<protein>
    <submittedName>
        <fullName evidence="1">Uncharacterized protein</fullName>
    </submittedName>
</protein>